<evidence type="ECO:0000256" key="11">
    <source>
        <dbReference type="ARBA" id="ARBA00023136"/>
    </source>
</evidence>
<feature type="transmembrane region" description="Helical" evidence="15">
    <location>
        <begin position="368"/>
        <end position="395"/>
    </location>
</feature>
<evidence type="ECO:0000256" key="7">
    <source>
        <dbReference type="ARBA" id="ARBA00022475"/>
    </source>
</evidence>
<proteinExistence type="inferred from homology"/>
<dbReference type="STRING" id="8010.ENSELUP00000019679"/>
<name>A0A3P8YSV8_ESOLU</name>
<evidence type="ECO:0000256" key="4">
    <source>
        <dbReference type="ARBA" id="ARBA00007004"/>
    </source>
</evidence>
<comment type="catalytic activity">
    <reaction evidence="1">
        <text>D-fructose(out) = D-fructose(in)</text>
        <dbReference type="Rhea" id="RHEA:60372"/>
        <dbReference type="ChEBI" id="CHEBI:37721"/>
    </reaction>
</comment>
<feature type="transmembrane region" description="Helical" evidence="15">
    <location>
        <begin position="155"/>
        <end position="176"/>
    </location>
</feature>
<keyword evidence="18" id="KW-1185">Reference proteome</keyword>
<dbReference type="InterPro" id="IPR020846">
    <property type="entry name" value="MFS_dom"/>
</dbReference>
<comment type="subcellular location">
    <subcellularLocation>
        <location evidence="2">Cell membrane</location>
        <location evidence="2">Sarcolemma</location>
    </subcellularLocation>
    <subcellularLocation>
        <location evidence="3">Cell membrane</location>
        <topology evidence="3">Multi-pass membrane protein</topology>
    </subcellularLocation>
</comment>
<dbReference type="Proteomes" id="UP000265140">
    <property type="component" value="Chromosome 14"/>
</dbReference>
<dbReference type="GO" id="GO:1990539">
    <property type="term" value="P:fructose import across plasma membrane"/>
    <property type="evidence" value="ECO:0007669"/>
    <property type="project" value="UniProtKB-ARBA"/>
</dbReference>
<evidence type="ECO:0000256" key="15">
    <source>
        <dbReference type="SAM" id="Phobius"/>
    </source>
</evidence>
<dbReference type="InterPro" id="IPR036259">
    <property type="entry name" value="MFS_trans_sf"/>
</dbReference>
<evidence type="ECO:0000256" key="1">
    <source>
        <dbReference type="ARBA" id="ARBA00000590"/>
    </source>
</evidence>
<evidence type="ECO:0000256" key="14">
    <source>
        <dbReference type="RuleBase" id="RU003346"/>
    </source>
</evidence>
<feature type="transmembrane region" description="Helical" evidence="15">
    <location>
        <begin position="130"/>
        <end position="148"/>
    </location>
</feature>
<dbReference type="AlphaFoldDB" id="A0A3P8YSV8"/>
<dbReference type="Ensembl" id="ENSELUT00000029904.3">
    <property type="protein sequence ID" value="ENSELUP00000019679.2"/>
    <property type="gene ID" value="ENSELUG00000019023.3"/>
</dbReference>
<dbReference type="KEGG" id="els:105014980"/>
<evidence type="ECO:0000256" key="13">
    <source>
        <dbReference type="ARBA" id="ARBA00031099"/>
    </source>
</evidence>
<keyword evidence="11 15" id="KW-0472">Membrane</keyword>
<dbReference type="GeneTree" id="ENSGT00940000166787"/>
<feature type="transmembrane region" description="Helical" evidence="15">
    <location>
        <begin position="12"/>
        <end position="31"/>
    </location>
</feature>
<keyword evidence="6 14" id="KW-0813">Transport</keyword>
<organism evidence="17 18">
    <name type="scientific">Esox lucius</name>
    <name type="common">Northern pike</name>
    <dbReference type="NCBI Taxonomy" id="8010"/>
    <lineage>
        <taxon>Eukaryota</taxon>
        <taxon>Metazoa</taxon>
        <taxon>Chordata</taxon>
        <taxon>Craniata</taxon>
        <taxon>Vertebrata</taxon>
        <taxon>Euteleostomi</taxon>
        <taxon>Actinopterygii</taxon>
        <taxon>Neopterygii</taxon>
        <taxon>Teleostei</taxon>
        <taxon>Protacanthopterygii</taxon>
        <taxon>Esociformes</taxon>
        <taxon>Esocidae</taxon>
        <taxon>Esox</taxon>
    </lineage>
</organism>
<accession>A0A3P8YSV8</accession>
<evidence type="ECO:0000256" key="12">
    <source>
        <dbReference type="ARBA" id="ARBA00029961"/>
    </source>
</evidence>
<reference evidence="17" key="4">
    <citation type="submission" date="2025-09" db="UniProtKB">
        <authorList>
            <consortium name="Ensembl"/>
        </authorList>
    </citation>
    <scope>IDENTIFICATION</scope>
</reference>
<dbReference type="NCBIfam" id="TIGR00879">
    <property type="entry name" value="SP"/>
    <property type="match status" value="1"/>
</dbReference>
<evidence type="ECO:0000256" key="9">
    <source>
        <dbReference type="ARBA" id="ARBA00022692"/>
    </source>
</evidence>
<dbReference type="InterPro" id="IPR003663">
    <property type="entry name" value="Sugar/inositol_transpt"/>
</dbReference>
<dbReference type="InterPro" id="IPR045263">
    <property type="entry name" value="GLUT"/>
</dbReference>
<dbReference type="GO" id="GO:0070837">
    <property type="term" value="P:dehydroascorbic acid transport"/>
    <property type="evidence" value="ECO:0007669"/>
    <property type="project" value="TreeGrafter"/>
</dbReference>
<dbReference type="CTD" id="564849"/>
<reference evidence="17" key="3">
    <citation type="submission" date="2025-08" db="UniProtKB">
        <authorList>
            <consortium name="Ensembl"/>
        </authorList>
    </citation>
    <scope>IDENTIFICATION</scope>
</reference>
<feature type="transmembrane region" description="Helical" evidence="15">
    <location>
        <begin position="436"/>
        <end position="457"/>
    </location>
</feature>
<keyword evidence="8" id="KW-0762">Sugar transport</keyword>
<dbReference type="Bgee" id="ENSELUG00000019023">
    <property type="expression patterns" value="Expressed in ovary and 13 other cell types or tissues"/>
</dbReference>
<dbReference type="GO" id="GO:0005353">
    <property type="term" value="F:fructose transmembrane transporter activity"/>
    <property type="evidence" value="ECO:0007669"/>
    <property type="project" value="UniProtKB-ARBA"/>
</dbReference>
<dbReference type="PROSITE" id="PS00217">
    <property type="entry name" value="SUGAR_TRANSPORT_2"/>
    <property type="match status" value="1"/>
</dbReference>
<feature type="transmembrane region" description="Helical" evidence="15">
    <location>
        <begin position="188"/>
        <end position="210"/>
    </location>
</feature>
<dbReference type="GO" id="GO:0055056">
    <property type="term" value="F:D-glucose transmembrane transporter activity"/>
    <property type="evidence" value="ECO:0007669"/>
    <property type="project" value="TreeGrafter"/>
</dbReference>
<dbReference type="InterPro" id="IPR005828">
    <property type="entry name" value="MFS_sugar_transport-like"/>
</dbReference>
<keyword evidence="9 15" id="KW-0812">Transmembrane</keyword>
<sequence length="502" mass="55670">MSHAFKLLLESPLLIAAIFITGIGGTFQYGFNISVMNSPSSFIKELVNTTCLQRYGRSLEPWEVTLIWSFIVSIFSVGGLLGALLAGRLTSAYGRKSCLLVNNVVAMVAAVMMVLSKTAMSFEMIMVGRLIYGISAGVGLSVHAIYLVECAPKRLRGMVGVSIATFVSLGKFFGQFLGLSELLGTEDLWPWLLGFTGATALLQLSTLPLLPESPRYLLLDRGDRQGCENAIRRLWGNKDHSAELKDMLVEHTSMKGVRSHSVLELIMDPAVRWQLLTVLVTFTTLQFCGINAVYLYLFDVFRTAGIPAHQLRYVALGTGLCEVSTSLACVMVIETTGRRLLLYRGYLCMAATLALLTVTLYLQTLLSWMPYCSMVLIFLFIFFFSSGPAGVTAPLPGEIFNQSFKSASFTIACTLNWLGLFLLGLLFPLIVENLDYFCFLIFFVFCFLSGVFVWYHVPETKNRTVMEITAQFQMMHPTRESSEEGKTSFELNPNKACTATKL</sequence>
<dbReference type="PANTHER" id="PTHR23503">
    <property type="entry name" value="SOLUTE CARRIER FAMILY 2"/>
    <property type="match status" value="1"/>
</dbReference>
<dbReference type="SUPFAM" id="SSF103473">
    <property type="entry name" value="MFS general substrate transporter"/>
    <property type="match status" value="1"/>
</dbReference>
<dbReference type="GO" id="GO:0042383">
    <property type="term" value="C:sarcolemma"/>
    <property type="evidence" value="ECO:0007669"/>
    <property type="project" value="UniProtKB-SubCell"/>
</dbReference>
<feature type="domain" description="Major facilitator superfamily (MFS) profile" evidence="16">
    <location>
        <begin position="18"/>
        <end position="461"/>
    </location>
</feature>
<keyword evidence="7" id="KW-1003">Cell membrane</keyword>
<feature type="transmembrane region" description="Helical" evidence="15">
    <location>
        <begin position="66"/>
        <end position="87"/>
    </location>
</feature>
<protein>
    <recommendedName>
        <fullName evidence="5">Solute carrier family 2, facilitated glucose transporter member 5</fullName>
    </recommendedName>
    <alternativeName>
        <fullName evidence="13">Fructose transporter</fullName>
    </alternativeName>
    <alternativeName>
        <fullName evidence="12">Glucose transporter type 5, small intestine</fullName>
    </alternativeName>
</protein>
<evidence type="ECO:0000256" key="5">
    <source>
        <dbReference type="ARBA" id="ARBA00015973"/>
    </source>
</evidence>
<evidence type="ECO:0000256" key="2">
    <source>
        <dbReference type="ARBA" id="ARBA00004135"/>
    </source>
</evidence>
<evidence type="ECO:0000256" key="3">
    <source>
        <dbReference type="ARBA" id="ARBA00004651"/>
    </source>
</evidence>
<dbReference type="InParanoid" id="A0A3P8YSV8"/>
<dbReference type="FunFam" id="1.20.1250.20:FF:001511">
    <property type="entry name" value="Solute carrier family 2, facilitated glucose transporter member 5"/>
    <property type="match status" value="1"/>
</dbReference>
<keyword evidence="10 15" id="KW-1133">Transmembrane helix</keyword>
<dbReference type="PROSITE" id="PS50850">
    <property type="entry name" value="MFS"/>
    <property type="match status" value="1"/>
</dbReference>
<evidence type="ECO:0000313" key="17">
    <source>
        <dbReference type="Ensembl" id="ENSELUP00000019679.2"/>
    </source>
</evidence>
<dbReference type="GeneID" id="105014980"/>
<reference evidence="17" key="2">
    <citation type="submission" date="2020-02" db="EMBL/GenBank/DDBJ databases">
        <title>Esox lucius (northern pike) genome, fEsoLuc1, primary haplotype.</title>
        <authorList>
            <person name="Myers G."/>
            <person name="Karagic N."/>
            <person name="Meyer A."/>
            <person name="Pippel M."/>
            <person name="Reichard M."/>
            <person name="Winkler S."/>
            <person name="Tracey A."/>
            <person name="Sims Y."/>
            <person name="Howe K."/>
            <person name="Rhie A."/>
            <person name="Formenti G."/>
            <person name="Durbin R."/>
            <person name="Fedrigo O."/>
            <person name="Jarvis E.D."/>
        </authorList>
    </citation>
    <scope>NUCLEOTIDE SEQUENCE [LARGE SCALE GENOMIC DNA]</scope>
</reference>
<feature type="transmembrane region" description="Helical" evidence="15">
    <location>
        <begin position="275"/>
        <end position="298"/>
    </location>
</feature>
<comment type="similarity">
    <text evidence="4">Belongs to the major facilitator superfamily. Sugar transporter (TC 2.A.1.1) family. Glucose transporter subfamily.</text>
</comment>
<dbReference type="Gene3D" id="1.20.1250.20">
    <property type="entry name" value="MFS general substrate transporter like domains"/>
    <property type="match status" value="1"/>
</dbReference>
<evidence type="ECO:0000256" key="10">
    <source>
        <dbReference type="ARBA" id="ARBA00022989"/>
    </source>
</evidence>
<reference evidence="18" key="1">
    <citation type="journal article" date="2014" name="PLoS ONE">
        <title>The genome and linkage map of the northern pike (Esox lucius): conserved synteny revealed between the salmonid sister group and the Neoteleostei.</title>
        <authorList>
            <person name="Rondeau E.B."/>
            <person name="Minkley D.R."/>
            <person name="Leong J.S."/>
            <person name="Messmer A.M."/>
            <person name="Jantzen J.R."/>
            <person name="von Schalburg K.R."/>
            <person name="Lemon C."/>
            <person name="Bird N.H."/>
            <person name="Koop B.F."/>
        </authorList>
    </citation>
    <scope>NUCLEOTIDE SEQUENCE</scope>
</reference>
<dbReference type="PRINTS" id="PR00171">
    <property type="entry name" value="SUGRTRNSPORT"/>
</dbReference>
<dbReference type="Pfam" id="PF00083">
    <property type="entry name" value="Sugar_tr"/>
    <property type="match status" value="1"/>
</dbReference>
<evidence type="ECO:0000256" key="6">
    <source>
        <dbReference type="ARBA" id="ARBA00022448"/>
    </source>
</evidence>
<dbReference type="RefSeq" id="XP_010876034.2">
    <property type="nucleotide sequence ID" value="XM_010877732.2"/>
</dbReference>
<feature type="transmembrane region" description="Helical" evidence="15">
    <location>
        <begin position="407"/>
        <end position="430"/>
    </location>
</feature>
<dbReference type="GO" id="GO:0046323">
    <property type="term" value="P:D-glucose import"/>
    <property type="evidence" value="ECO:0007669"/>
    <property type="project" value="TreeGrafter"/>
</dbReference>
<dbReference type="OrthoDB" id="4540492at2759"/>
<feature type="transmembrane region" description="Helical" evidence="15">
    <location>
        <begin position="99"/>
        <end position="118"/>
    </location>
</feature>
<evidence type="ECO:0000259" key="16">
    <source>
        <dbReference type="PROSITE" id="PS50850"/>
    </source>
</evidence>
<evidence type="ECO:0000256" key="8">
    <source>
        <dbReference type="ARBA" id="ARBA00022597"/>
    </source>
</evidence>
<feature type="transmembrane region" description="Helical" evidence="15">
    <location>
        <begin position="345"/>
        <end position="362"/>
    </location>
</feature>
<dbReference type="InterPro" id="IPR005829">
    <property type="entry name" value="Sugar_transporter_CS"/>
</dbReference>
<evidence type="ECO:0000313" key="18">
    <source>
        <dbReference type="Proteomes" id="UP000265140"/>
    </source>
</evidence>
<dbReference type="OMA" id="GRFAYGI"/>
<dbReference type="PANTHER" id="PTHR23503:SF54">
    <property type="entry name" value="MAJOR FACILITATOR SUPERFAMILY (MFS) PROFILE DOMAIN-CONTAINING PROTEIN"/>
    <property type="match status" value="1"/>
</dbReference>
<feature type="transmembrane region" description="Helical" evidence="15">
    <location>
        <begin position="310"/>
        <end position="333"/>
    </location>
</feature>